<proteinExistence type="predicted"/>
<reference evidence="1" key="1">
    <citation type="submission" date="2020-07" db="EMBL/GenBank/DDBJ databases">
        <title>Genome sequence and genetic diversity analysis of an under-domesticated orphan crop, white fonio (Digitaria exilis).</title>
        <authorList>
            <person name="Bennetzen J.L."/>
            <person name="Chen S."/>
            <person name="Ma X."/>
            <person name="Wang X."/>
            <person name="Yssel A.E.J."/>
            <person name="Chaluvadi S.R."/>
            <person name="Johnson M."/>
            <person name="Gangashetty P."/>
            <person name="Hamidou F."/>
            <person name="Sanogo M.D."/>
            <person name="Zwaenepoel A."/>
            <person name="Wallace J."/>
            <person name="Van De Peer Y."/>
            <person name="Van Deynze A."/>
        </authorList>
    </citation>
    <scope>NUCLEOTIDE SEQUENCE</scope>
    <source>
        <tissue evidence="1">Leaves</tissue>
    </source>
</reference>
<sequence length="14" mass="1489">MMLPEGRGLHPGHG</sequence>
<comment type="caution">
    <text evidence="1">The sequence shown here is derived from an EMBL/GenBank/DDBJ whole genome shotgun (WGS) entry which is preliminary data.</text>
</comment>
<keyword evidence="2" id="KW-1185">Reference proteome</keyword>
<protein>
    <submittedName>
        <fullName evidence="1">Uncharacterized protein</fullName>
    </submittedName>
</protein>
<evidence type="ECO:0000313" key="1">
    <source>
        <dbReference type="EMBL" id="KAF8646522.1"/>
    </source>
</evidence>
<accession>A0A835DUJ9</accession>
<dbReference type="Proteomes" id="UP000636709">
    <property type="component" value="Unassembled WGS sequence"/>
</dbReference>
<organism evidence="1 2">
    <name type="scientific">Digitaria exilis</name>
    <dbReference type="NCBI Taxonomy" id="1010633"/>
    <lineage>
        <taxon>Eukaryota</taxon>
        <taxon>Viridiplantae</taxon>
        <taxon>Streptophyta</taxon>
        <taxon>Embryophyta</taxon>
        <taxon>Tracheophyta</taxon>
        <taxon>Spermatophyta</taxon>
        <taxon>Magnoliopsida</taxon>
        <taxon>Liliopsida</taxon>
        <taxon>Poales</taxon>
        <taxon>Poaceae</taxon>
        <taxon>PACMAD clade</taxon>
        <taxon>Panicoideae</taxon>
        <taxon>Panicodae</taxon>
        <taxon>Paniceae</taxon>
        <taxon>Anthephorinae</taxon>
        <taxon>Digitaria</taxon>
    </lineage>
</organism>
<name>A0A835DUJ9_9POAL</name>
<gene>
    <name evidence="1" type="ORF">HU200_065741</name>
</gene>
<dbReference type="EMBL" id="JACEFO010002892">
    <property type="protein sequence ID" value="KAF8646522.1"/>
    <property type="molecule type" value="Genomic_DNA"/>
</dbReference>
<evidence type="ECO:0000313" key="2">
    <source>
        <dbReference type="Proteomes" id="UP000636709"/>
    </source>
</evidence>